<dbReference type="InterPro" id="IPR007083">
    <property type="entry name" value="RNA_pol_Rpb1_4"/>
</dbReference>
<evidence type="ECO:0000256" key="5">
    <source>
        <dbReference type="ARBA" id="ARBA00022679"/>
    </source>
</evidence>
<evidence type="ECO:0000256" key="2">
    <source>
        <dbReference type="ARBA" id="ARBA00012418"/>
    </source>
</evidence>
<dbReference type="InterPro" id="IPR038120">
    <property type="entry name" value="Rpb1_funnel_sf"/>
</dbReference>
<reference evidence="9 10" key="1">
    <citation type="journal article" date="2013" name="BMC Genomics">
        <title>Reconstruction of the lipid metabolism for the microalga Monoraphidium neglectum from its genome sequence reveals characteristics suitable for biofuel production.</title>
        <authorList>
            <person name="Bogen C."/>
            <person name="Al-Dilaimi A."/>
            <person name="Albersmeier A."/>
            <person name="Wichmann J."/>
            <person name="Grundmann M."/>
            <person name="Rupp O."/>
            <person name="Lauersen K.J."/>
            <person name="Blifernez-Klassen O."/>
            <person name="Kalinowski J."/>
            <person name="Goesmann A."/>
            <person name="Mussgnug J.H."/>
            <person name="Kruse O."/>
        </authorList>
    </citation>
    <scope>NUCLEOTIDE SEQUENCE [LARGE SCALE GENOMIC DNA]</scope>
    <source>
        <strain evidence="9 10">SAG 48.87</strain>
    </source>
</reference>
<evidence type="ECO:0000256" key="1">
    <source>
        <dbReference type="ARBA" id="ARBA00006460"/>
    </source>
</evidence>
<keyword evidence="10" id="KW-1185">Reference proteome</keyword>
<dbReference type="GO" id="GO:0003677">
    <property type="term" value="F:DNA binding"/>
    <property type="evidence" value="ECO:0007669"/>
    <property type="project" value="InterPro"/>
</dbReference>
<feature type="domain" description="RNA polymerase Rpb1" evidence="8">
    <location>
        <begin position="118"/>
        <end position="185"/>
    </location>
</feature>
<evidence type="ECO:0000256" key="6">
    <source>
        <dbReference type="ARBA" id="ARBA00022695"/>
    </source>
</evidence>
<dbReference type="EMBL" id="KK106009">
    <property type="protein sequence ID" value="KIY92044.1"/>
    <property type="molecule type" value="Genomic_DNA"/>
</dbReference>
<accession>A0A0D2LJ87</accession>
<gene>
    <name evidence="9" type="ORF">MNEG_15919</name>
</gene>
<keyword evidence="3 9" id="KW-0240">DNA-directed RNA polymerase</keyword>
<dbReference type="Gene3D" id="1.10.274.100">
    <property type="entry name" value="RNA polymerase Rpb1, domain 3"/>
    <property type="match status" value="1"/>
</dbReference>
<dbReference type="PANTHER" id="PTHR19376">
    <property type="entry name" value="DNA-DIRECTED RNA POLYMERASE"/>
    <property type="match status" value="1"/>
</dbReference>
<dbReference type="Gene3D" id="1.10.132.30">
    <property type="match status" value="1"/>
</dbReference>
<sequence>MQELYGNGVAGEMLSALSRLMTLYLQWHGFTCGMDDLLLVPAAEDARQAVLRRAEAAAISASAVAGGATGAAVPAPGALLARPGADAKEREEARRRFMSAAVGVSDSLGERYRSNRDQAGKVHDMKVTSAMHPLSSEAIKACIPSGQVKPFPSNCMSLMTVSGAKGSLVNFSQIAVLLGQQELEGR</sequence>
<proteinExistence type="inferred from homology"/>
<dbReference type="EC" id="2.7.7.6" evidence="2"/>
<name>A0A0D2LJ87_9CHLO</name>
<dbReference type="PANTHER" id="PTHR19376:SF11">
    <property type="entry name" value="DNA-DIRECTED RNA POLYMERASE I SUBUNIT RPA1"/>
    <property type="match status" value="1"/>
</dbReference>
<organism evidence="9 10">
    <name type="scientific">Monoraphidium neglectum</name>
    <dbReference type="NCBI Taxonomy" id="145388"/>
    <lineage>
        <taxon>Eukaryota</taxon>
        <taxon>Viridiplantae</taxon>
        <taxon>Chlorophyta</taxon>
        <taxon>core chlorophytes</taxon>
        <taxon>Chlorophyceae</taxon>
        <taxon>CS clade</taxon>
        <taxon>Sphaeropleales</taxon>
        <taxon>Selenastraceae</taxon>
        <taxon>Monoraphidium</taxon>
    </lineage>
</organism>
<dbReference type="SUPFAM" id="SSF64484">
    <property type="entry name" value="beta and beta-prime subunits of DNA dependent RNA-polymerase"/>
    <property type="match status" value="1"/>
</dbReference>
<protein>
    <recommendedName>
        <fullName evidence="2">DNA-directed RNA polymerase</fullName>
        <ecNumber evidence="2">2.7.7.6</ecNumber>
    </recommendedName>
</protein>
<dbReference type="GeneID" id="25733627"/>
<dbReference type="InterPro" id="IPR045867">
    <property type="entry name" value="DNA-dir_RpoC_beta_prime"/>
</dbReference>
<dbReference type="GO" id="GO:0005736">
    <property type="term" value="C:RNA polymerase I complex"/>
    <property type="evidence" value="ECO:0007669"/>
    <property type="project" value="TreeGrafter"/>
</dbReference>
<dbReference type="InterPro" id="IPR042102">
    <property type="entry name" value="RNA_pol_Rpb1_3_sf"/>
</dbReference>
<keyword evidence="6 9" id="KW-0548">Nucleotidyltransferase</keyword>
<dbReference type="AlphaFoldDB" id="A0A0D2LJ87"/>
<keyword evidence="7" id="KW-0804">Transcription</keyword>
<dbReference type="OrthoDB" id="270392at2759"/>
<dbReference type="KEGG" id="mng:MNEG_15919"/>
<evidence type="ECO:0000259" key="8">
    <source>
        <dbReference type="Pfam" id="PF05000"/>
    </source>
</evidence>
<evidence type="ECO:0000256" key="3">
    <source>
        <dbReference type="ARBA" id="ARBA00022478"/>
    </source>
</evidence>
<comment type="similarity">
    <text evidence="1">Belongs to the RNA polymerase beta' chain family.</text>
</comment>
<evidence type="ECO:0000313" key="10">
    <source>
        <dbReference type="Proteomes" id="UP000054498"/>
    </source>
</evidence>
<dbReference type="GO" id="GO:0006351">
    <property type="term" value="P:DNA-templated transcription"/>
    <property type="evidence" value="ECO:0007669"/>
    <property type="project" value="InterPro"/>
</dbReference>
<dbReference type="GO" id="GO:0003899">
    <property type="term" value="F:DNA-directed RNA polymerase activity"/>
    <property type="evidence" value="ECO:0007669"/>
    <property type="project" value="UniProtKB-EC"/>
</dbReference>
<evidence type="ECO:0000256" key="7">
    <source>
        <dbReference type="ARBA" id="ARBA00023163"/>
    </source>
</evidence>
<keyword evidence="4" id="KW-0934">Plastid</keyword>
<evidence type="ECO:0000313" key="9">
    <source>
        <dbReference type="EMBL" id="KIY92044.1"/>
    </source>
</evidence>
<dbReference type="STRING" id="145388.A0A0D2LJ87"/>
<dbReference type="Proteomes" id="UP000054498">
    <property type="component" value="Unassembled WGS sequence"/>
</dbReference>
<evidence type="ECO:0000256" key="4">
    <source>
        <dbReference type="ARBA" id="ARBA00022640"/>
    </source>
</evidence>
<keyword evidence="5 9" id="KW-0808">Transferase</keyword>
<dbReference type="Pfam" id="PF05000">
    <property type="entry name" value="RNA_pol_Rpb1_4"/>
    <property type="match status" value="1"/>
</dbReference>
<dbReference type="RefSeq" id="XP_013891064.1">
    <property type="nucleotide sequence ID" value="XM_014035610.1"/>
</dbReference>